<dbReference type="Proteomes" id="UP000235371">
    <property type="component" value="Unassembled WGS sequence"/>
</dbReference>
<evidence type="ECO:0000313" key="1">
    <source>
        <dbReference type="EMBL" id="PMD49165.1"/>
    </source>
</evidence>
<organism evidence="1 2">
    <name type="scientific">Hyaloscypha bicolor E</name>
    <dbReference type="NCBI Taxonomy" id="1095630"/>
    <lineage>
        <taxon>Eukaryota</taxon>
        <taxon>Fungi</taxon>
        <taxon>Dikarya</taxon>
        <taxon>Ascomycota</taxon>
        <taxon>Pezizomycotina</taxon>
        <taxon>Leotiomycetes</taxon>
        <taxon>Helotiales</taxon>
        <taxon>Hyaloscyphaceae</taxon>
        <taxon>Hyaloscypha</taxon>
        <taxon>Hyaloscypha bicolor</taxon>
    </lineage>
</organism>
<keyword evidence="2" id="KW-1185">Reference proteome</keyword>
<protein>
    <submittedName>
        <fullName evidence="1">Uncharacterized protein</fullName>
    </submittedName>
</protein>
<proteinExistence type="predicted"/>
<dbReference type="EMBL" id="KZ613933">
    <property type="protein sequence ID" value="PMD49165.1"/>
    <property type="molecule type" value="Genomic_DNA"/>
</dbReference>
<sequence length="50" mass="5526">MHHHPQNQERALNLSILIVSGPGEFPLPSISLSFSLATILPPEPKDFDFS</sequence>
<dbReference type="InParanoid" id="A0A2J6SEG7"/>
<gene>
    <name evidence="1" type="ORF">K444DRAFT_301101</name>
</gene>
<dbReference type="AlphaFoldDB" id="A0A2J6SEG7"/>
<accession>A0A2J6SEG7</accession>
<evidence type="ECO:0000313" key="2">
    <source>
        <dbReference type="Proteomes" id="UP000235371"/>
    </source>
</evidence>
<reference evidence="1 2" key="1">
    <citation type="submission" date="2016-04" db="EMBL/GenBank/DDBJ databases">
        <title>A degradative enzymes factory behind the ericoid mycorrhizal symbiosis.</title>
        <authorList>
            <consortium name="DOE Joint Genome Institute"/>
            <person name="Martino E."/>
            <person name="Morin E."/>
            <person name="Grelet G."/>
            <person name="Kuo A."/>
            <person name="Kohler A."/>
            <person name="Daghino S."/>
            <person name="Barry K."/>
            <person name="Choi C."/>
            <person name="Cichocki N."/>
            <person name="Clum A."/>
            <person name="Copeland A."/>
            <person name="Hainaut M."/>
            <person name="Haridas S."/>
            <person name="Labutti K."/>
            <person name="Lindquist E."/>
            <person name="Lipzen A."/>
            <person name="Khouja H.-R."/>
            <person name="Murat C."/>
            <person name="Ohm R."/>
            <person name="Olson A."/>
            <person name="Spatafora J."/>
            <person name="Veneault-Fourrey C."/>
            <person name="Henrissat B."/>
            <person name="Grigoriev I."/>
            <person name="Martin F."/>
            <person name="Perotto S."/>
        </authorList>
    </citation>
    <scope>NUCLEOTIDE SEQUENCE [LARGE SCALE GENOMIC DNA]</scope>
    <source>
        <strain evidence="1 2">E</strain>
    </source>
</reference>
<name>A0A2J6SEG7_9HELO</name>